<dbReference type="AlphaFoldDB" id="A0A9C6SZW9"/>
<dbReference type="KEGG" id="adu:107492594"/>
<organism evidence="1 2">
    <name type="scientific">Arachis duranensis</name>
    <name type="common">Wild peanut</name>
    <dbReference type="NCBI Taxonomy" id="130453"/>
    <lineage>
        <taxon>Eukaryota</taxon>
        <taxon>Viridiplantae</taxon>
        <taxon>Streptophyta</taxon>
        <taxon>Embryophyta</taxon>
        <taxon>Tracheophyta</taxon>
        <taxon>Spermatophyta</taxon>
        <taxon>Magnoliopsida</taxon>
        <taxon>eudicotyledons</taxon>
        <taxon>Gunneridae</taxon>
        <taxon>Pentapetalae</taxon>
        <taxon>rosids</taxon>
        <taxon>fabids</taxon>
        <taxon>Fabales</taxon>
        <taxon>Fabaceae</taxon>
        <taxon>Papilionoideae</taxon>
        <taxon>50 kb inversion clade</taxon>
        <taxon>dalbergioids sensu lato</taxon>
        <taxon>Dalbergieae</taxon>
        <taxon>Pterocarpus clade</taxon>
        <taxon>Arachis</taxon>
    </lineage>
</organism>
<accession>A0A9C6SZW9</accession>
<sequence>MGLSSRAAAICPSLPSVDLSALLHNARNPCFLLHGRGIKSLSNLVIQLREVCNHPDHLESAFDGSWNQGYKDKQWQKAIGFYSEAIKLSSTTMQHTTVISSKLI</sequence>
<dbReference type="Proteomes" id="UP000515211">
    <property type="component" value="Chromosome 6"/>
</dbReference>
<gene>
    <name evidence="2" type="primary">LOC107492594</name>
</gene>
<dbReference type="RefSeq" id="XP_052107235.1">
    <property type="nucleotide sequence ID" value="XM_052251275.1"/>
</dbReference>
<protein>
    <submittedName>
        <fullName evidence="2">Uncharacterized protein LOC107492594</fullName>
    </submittedName>
</protein>
<name>A0A9C6SZW9_ARADU</name>
<keyword evidence="1" id="KW-1185">Reference proteome</keyword>
<proteinExistence type="predicted"/>
<dbReference type="GeneID" id="107492594"/>
<reference evidence="2" key="2">
    <citation type="submission" date="2025-08" db="UniProtKB">
        <authorList>
            <consortium name="RefSeq"/>
        </authorList>
    </citation>
    <scope>IDENTIFICATION</scope>
    <source>
        <tissue evidence="2">Whole plant</tissue>
    </source>
</reference>
<reference evidence="1" key="1">
    <citation type="journal article" date="2016" name="Nat. Genet.">
        <title>The genome sequences of Arachis duranensis and Arachis ipaensis, the diploid ancestors of cultivated peanut.</title>
        <authorList>
            <person name="Bertioli D.J."/>
            <person name="Cannon S.B."/>
            <person name="Froenicke L."/>
            <person name="Huang G."/>
            <person name="Farmer A.D."/>
            <person name="Cannon E.K."/>
            <person name="Liu X."/>
            <person name="Gao D."/>
            <person name="Clevenger J."/>
            <person name="Dash S."/>
            <person name="Ren L."/>
            <person name="Moretzsohn M.C."/>
            <person name="Shirasawa K."/>
            <person name="Huang W."/>
            <person name="Vidigal B."/>
            <person name="Abernathy B."/>
            <person name="Chu Y."/>
            <person name="Niederhuth C.E."/>
            <person name="Umale P."/>
            <person name="Araujo A.C."/>
            <person name="Kozik A."/>
            <person name="Kim K.D."/>
            <person name="Burow M.D."/>
            <person name="Varshney R.K."/>
            <person name="Wang X."/>
            <person name="Zhang X."/>
            <person name="Barkley N."/>
            <person name="Guimaraes P.M."/>
            <person name="Isobe S."/>
            <person name="Guo B."/>
            <person name="Liao B."/>
            <person name="Stalker H.T."/>
            <person name="Schmitz R.J."/>
            <person name="Scheffler B.E."/>
            <person name="Leal-Bertioli S.C."/>
            <person name="Xun X."/>
            <person name="Jackson S.A."/>
            <person name="Michelmore R."/>
            <person name="Ozias-Akins P."/>
        </authorList>
    </citation>
    <scope>NUCLEOTIDE SEQUENCE [LARGE SCALE GENOMIC DNA]</scope>
    <source>
        <strain evidence="1">cv. V14167</strain>
    </source>
</reference>
<evidence type="ECO:0000313" key="1">
    <source>
        <dbReference type="Proteomes" id="UP000515211"/>
    </source>
</evidence>
<evidence type="ECO:0000313" key="2">
    <source>
        <dbReference type="RefSeq" id="XP_052107235.1"/>
    </source>
</evidence>